<feature type="chain" id="PRO_5025535645" description="Putrescine-binding periplasmic protein" evidence="6">
    <location>
        <begin position="25"/>
        <end position="366"/>
    </location>
</feature>
<dbReference type="CDD" id="cd13659">
    <property type="entry name" value="PBP2_PotF"/>
    <property type="match status" value="1"/>
</dbReference>
<evidence type="ECO:0000256" key="3">
    <source>
        <dbReference type="ARBA" id="ARBA00022729"/>
    </source>
</evidence>
<keyword evidence="8" id="KW-1185">Reference proteome</keyword>
<dbReference type="Gene3D" id="3.40.190.10">
    <property type="entry name" value="Periplasmic binding protein-like II"/>
    <property type="match status" value="2"/>
</dbReference>
<comment type="similarity">
    <text evidence="5">Belongs to the bacterial solute-binding protein PotD/PotF family.</text>
</comment>
<protein>
    <recommendedName>
        <fullName evidence="5">Putrescine-binding periplasmic protein</fullName>
    </recommendedName>
</protein>
<keyword evidence="4 5" id="KW-0574">Periplasm</keyword>
<comment type="function">
    <text evidence="5">Required for the activity of the bacterial periplasmic transport system of putrescine.</text>
</comment>
<proteinExistence type="inferred from homology"/>
<dbReference type="RefSeq" id="WP_153485927.1">
    <property type="nucleotide sequence ID" value="NZ_VWNA01000001.1"/>
</dbReference>
<evidence type="ECO:0000256" key="6">
    <source>
        <dbReference type="SAM" id="SignalP"/>
    </source>
</evidence>
<dbReference type="Proteomes" id="UP000332515">
    <property type="component" value="Unassembled WGS sequence"/>
</dbReference>
<gene>
    <name evidence="7" type="ORF">F0357_01365</name>
</gene>
<sequence>MLRATAAIAATLMAGFAALSPARAEDRVVNVFNWSDYIDQSVLKDFTQETGIKVVYDVFDSNEILETKLLAGGSGYDVVVPSAHFLGRQIQAGVFQKLDKSKLPNLKNMWPEITERLGVYDPGNDYAVDYMWGTTGIGYNVKKIKAIMPDAPVDSWKILFDPAIAAKFKGCGIYVLDAPDETIPIALKYLGKDPNSRDPDDLKAAGDLWLKTAPNIQKFNSSEYINALANGDICLALGWSGDVLQAANRAKDAKNGNEIAYSIPKEGTDMWFDTMAIPADAKHVEEAYAFINYLMKPEVIAKVSDYVQYANGNLASQKFVDKSVLEDPAVYPPADVMKNLFTIKPFDPKAQRVLTRVWTSVKTGGQ</sequence>
<dbReference type="GO" id="GO:0042597">
    <property type="term" value="C:periplasmic space"/>
    <property type="evidence" value="ECO:0007669"/>
    <property type="project" value="UniProtKB-SubCell"/>
</dbReference>
<dbReference type="Pfam" id="PF13416">
    <property type="entry name" value="SBP_bac_8"/>
    <property type="match status" value="1"/>
</dbReference>
<keyword evidence="2 5" id="KW-0813">Transport</keyword>
<keyword evidence="3 6" id="KW-0732">Signal</keyword>
<evidence type="ECO:0000256" key="5">
    <source>
        <dbReference type="PIRNR" id="PIRNR019574"/>
    </source>
</evidence>
<dbReference type="PANTHER" id="PTHR30222:SF12">
    <property type="entry name" value="NORSPERMIDINE SENSOR"/>
    <property type="match status" value="1"/>
</dbReference>
<dbReference type="PRINTS" id="PR00909">
    <property type="entry name" value="SPERMDNBNDNG"/>
</dbReference>
<evidence type="ECO:0000256" key="4">
    <source>
        <dbReference type="ARBA" id="ARBA00022764"/>
    </source>
</evidence>
<reference evidence="7 8" key="1">
    <citation type="submission" date="2019-09" db="EMBL/GenBank/DDBJ databases">
        <title>Segnochrobactrum spirostomi gen. nov., sp. nov., isolated from the ciliate Spirostomum cf. yagiui and description of a novel family, Segnochrobactraceae fam. nov. within the order Rhizobiales of the class Alphaproteobacteria.</title>
        <authorList>
            <person name="Akter S."/>
            <person name="Shazib S.U.A."/>
            <person name="Shin M.K."/>
        </authorList>
    </citation>
    <scope>NUCLEOTIDE SEQUENCE [LARGE SCALE GENOMIC DNA]</scope>
    <source>
        <strain evidence="7 8">Sp-1</strain>
    </source>
</reference>
<comment type="subcellular location">
    <subcellularLocation>
        <location evidence="1 5">Periplasm</location>
    </subcellularLocation>
</comment>
<organism evidence="7 8">
    <name type="scientific">Segnochrobactrum spirostomi</name>
    <dbReference type="NCBI Taxonomy" id="2608987"/>
    <lineage>
        <taxon>Bacteria</taxon>
        <taxon>Pseudomonadati</taxon>
        <taxon>Pseudomonadota</taxon>
        <taxon>Alphaproteobacteria</taxon>
        <taxon>Hyphomicrobiales</taxon>
        <taxon>Segnochrobactraceae</taxon>
        <taxon>Segnochrobactrum</taxon>
    </lineage>
</organism>
<evidence type="ECO:0000256" key="2">
    <source>
        <dbReference type="ARBA" id="ARBA00022448"/>
    </source>
</evidence>
<dbReference type="SUPFAM" id="SSF53850">
    <property type="entry name" value="Periplasmic binding protein-like II"/>
    <property type="match status" value="1"/>
</dbReference>
<accession>A0A6A7XZK5</accession>
<dbReference type="AlphaFoldDB" id="A0A6A7XZK5"/>
<dbReference type="InterPro" id="IPR001188">
    <property type="entry name" value="Sperm_putr-bd"/>
</dbReference>
<evidence type="ECO:0000256" key="1">
    <source>
        <dbReference type="ARBA" id="ARBA00004418"/>
    </source>
</evidence>
<dbReference type="PIRSF" id="PIRSF019574">
    <property type="entry name" value="Periplasmic_polyamine_BP"/>
    <property type="match status" value="1"/>
</dbReference>
<evidence type="ECO:0000313" key="7">
    <source>
        <dbReference type="EMBL" id="MQT11341.1"/>
    </source>
</evidence>
<dbReference type="GO" id="GO:0015846">
    <property type="term" value="P:polyamine transport"/>
    <property type="evidence" value="ECO:0007669"/>
    <property type="project" value="InterPro"/>
</dbReference>
<dbReference type="PANTHER" id="PTHR30222">
    <property type="entry name" value="SPERMIDINE/PUTRESCINE-BINDING PERIPLASMIC PROTEIN"/>
    <property type="match status" value="1"/>
</dbReference>
<comment type="caution">
    <text evidence="7">The sequence shown here is derived from an EMBL/GenBank/DDBJ whole genome shotgun (WGS) entry which is preliminary data.</text>
</comment>
<name>A0A6A7XZK5_9HYPH</name>
<dbReference type="InterPro" id="IPR006059">
    <property type="entry name" value="SBP"/>
</dbReference>
<dbReference type="EMBL" id="VWNA01000001">
    <property type="protein sequence ID" value="MQT11341.1"/>
    <property type="molecule type" value="Genomic_DNA"/>
</dbReference>
<evidence type="ECO:0000313" key="8">
    <source>
        <dbReference type="Proteomes" id="UP000332515"/>
    </source>
</evidence>
<feature type="signal peptide" evidence="6">
    <location>
        <begin position="1"/>
        <end position="24"/>
    </location>
</feature>
<dbReference type="GO" id="GO:0019808">
    <property type="term" value="F:polyamine binding"/>
    <property type="evidence" value="ECO:0007669"/>
    <property type="project" value="InterPro"/>
</dbReference>